<dbReference type="SUPFAM" id="SSF49344">
    <property type="entry name" value="CBD9-like"/>
    <property type="match status" value="1"/>
</dbReference>
<keyword evidence="7" id="KW-0249">Electron transport</keyword>
<dbReference type="HOGENOM" id="CLU_481336_0_0_6"/>
<dbReference type="GO" id="GO:0022904">
    <property type="term" value="P:respiratory electron transport chain"/>
    <property type="evidence" value="ECO:0007669"/>
    <property type="project" value="InterPro"/>
</dbReference>
<evidence type="ECO:0000313" key="14">
    <source>
        <dbReference type="Proteomes" id="UP000005953"/>
    </source>
</evidence>
<dbReference type="InterPro" id="IPR011577">
    <property type="entry name" value="Cyt_b561_bac/Ni-Hgenase"/>
</dbReference>
<evidence type="ECO:0000259" key="12">
    <source>
        <dbReference type="SMART" id="SM00887"/>
    </source>
</evidence>
<reference evidence="13 14" key="1">
    <citation type="submission" date="2006-02" db="EMBL/GenBank/DDBJ databases">
        <authorList>
            <person name="Pinhassi J."/>
            <person name="Pedros-Alio C."/>
            <person name="Ferriera S."/>
            <person name="Johnson J."/>
            <person name="Kravitz S."/>
            <person name="Halpern A."/>
            <person name="Remington K."/>
            <person name="Beeson K."/>
            <person name="Tran B."/>
            <person name="Rogers Y.-H."/>
            <person name="Friedman R."/>
            <person name="Venter J.C."/>
        </authorList>
    </citation>
    <scope>NUCLEOTIDE SEQUENCE [LARGE SCALE GENOMIC DNA]</scope>
    <source>
        <strain evidence="13 14">MED297</strain>
    </source>
</reference>
<evidence type="ECO:0000256" key="4">
    <source>
        <dbReference type="ARBA" id="ARBA00022617"/>
    </source>
</evidence>
<dbReference type="Pfam" id="PF09459">
    <property type="entry name" value="EB_dh"/>
    <property type="match status" value="1"/>
</dbReference>
<feature type="domain" description="Cytochrome c-552/DMSO reductase-like haem-binding" evidence="12">
    <location>
        <begin position="214"/>
        <end position="539"/>
    </location>
</feature>
<dbReference type="Gene3D" id="1.20.950.20">
    <property type="entry name" value="Transmembrane di-heme cytochromes, Chain C"/>
    <property type="match status" value="1"/>
</dbReference>
<keyword evidence="9" id="KW-0408">Iron</keyword>
<evidence type="ECO:0000256" key="6">
    <source>
        <dbReference type="ARBA" id="ARBA00022723"/>
    </source>
</evidence>
<dbReference type="GO" id="GO:0009055">
    <property type="term" value="F:electron transfer activity"/>
    <property type="evidence" value="ECO:0007669"/>
    <property type="project" value="InterPro"/>
</dbReference>
<name>A4BH07_9GAMM</name>
<protein>
    <recommendedName>
        <fullName evidence="12">Cytochrome c-552/DMSO reductase-like haem-binding domain-containing protein</fullName>
    </recommendedName>
</protein>
<dbReference type="SMART" id="SM00887">
    <property type="entry name" value="EB_dh"/>
    <property type="match status" value="1"/>
</dbReference>
<evidence type="ECO:0000256" key="11">
    <source>
        <dbReference type="SAM" id="Phobius"/>
    </source>
</evidence>
<accession>A4BH07</accession>
<feature type="transmembrane region" description="Helical" evidence="11">
    <location>
        <begin position="129"/>
        <end position="156"/>
    </location>
</feature>
<dbReference type="OrthoDB" id="5337932at2"/>
<dbReference type="Proteomes" id="UP000005953">
    <property type="component" value="Unassembled WGS sequence"/>
</dbReference>
<dbReference type="EMBL" id="AAOE01000018">
    <property type="protein sequence ID" value="EAR08653.1"/>
    <property type="molecule type" value="Genomic_DNA"/>
</dbReference>
<dbReference type="STRING" id="314283.MED297_03075"/>
<dbReference type="CDD" id="cd09625">
    <property type="entry name" value="DOMON_like_cytochrome"/>
    <property type="match status" value="1"/>
</dbReference>
<dbReference type="GO" id="GO:0020037">
    <property type="term" value="F:heme binding"/>
    <property type="evidence" value="ECO:0007669"/>
    <property type="project" value="InterPro"/>
</dbReference>
<dbReference type="Gene3D" id="2.60.40.1190">
    <property type="match status" value="1"/>
</dbReference>
<evidence type="ECO:0000256" key="2">
    <source>
        <dbReference type="ARBA" id="ARBA00022448"/>
    </source>
</evidence>
<feature type="transmembrane region" description="Helical" evidence="11">
    <location>
        <begin position="12"/>
        <end position="37"/>
    </location>
</feature>
<evidence type="ECO:0000256" key="1">
    <source>
        <dbReference type="ARBA" id="ARBA00004651"/>
    </source>
</evidence>
<feature type="transmembrane region" description="Helical" evidence="11">
    <location>
        <begin position="94"/>
        <end position="117"/>
    </location>
</feature>
<keyword evidence="8 11" id="KW-1133">Transmembrane helix</keyword>
<gene>
    <name evidence="13" type="ORF">MED297_03075</name>
</gene>
<sequence length="546" mass="62350">MSVSDKQASNWLVRLGHLLFVLSIIPLLLTGLRIAVANEPALIRFSMLLPQGNVHQWHFYAAMGFGVATLLYSIGRVRRKRLPRLTHPKKTMQWFNATHYLAWGLLFVSLLTGLQLISQFSILPVDLTLRLHLISALLFVIYLLIHTVLAFVALPWQTVLRFFSLRNARWYYALVPIALSIVVVGTTSLLLLRQPVLTLKKTTSQIELDGDLREPAWQSANTVAIKTYQGYAQPVDGTTVTIKALHDEEYAYFYLNWPDATRSQVHVPLVKTNEGWEVVQTALGTADENRFYEDKLAIMLSESDQWAGAGTVQLGQHPLSHQPAPANGRGLHYTTDQSIADVWHWKSVRTGLSIQQADDNYFGPPSPSDSEYKRYTGGYQKDRDDCEHLLRWDGQDYQTKPNCGGYVMNWRLYSDDLVVPIRLPKDPSVLKRVAQFDRNPDTSDFGAWWLDWDDTVAYHPDDDDYPVGTIIPSVLSLGPFSQGRGDVQAVAYWRDDHWQMEIKRALNTESVFDLPITDDVYLWVSTFDHSQTRHSYHLKPIRLKLE</sequence>
<comment type="subcellular location">
    <subcellularLocation>
        <location evidence="1">Cell membrane</location>
        <topology evidence="1">Multi-pass membrane protein</topology>
    </subcellularLocation>
</comment>
<evidence type="ECO:0000256" key="8">
    <source>
        <dbReference type="ARBA" id="ARBA00022989"/>
    </source>
</evidence>
<evidence type="ECO:0000256" key="5">
    <source>
        <dbReference type="ARBA" id="ARBA00022692"/>
    </source>
</evidence>
<organism evidence="13 14">
    <name type="scientific">Reinekea blandensis MED297</name>
    <dbReference type="NCBI Taxonomy" id="314283"/>
    <lineage>
        <taxon>Bacteria</taxon>
        <taxon>Pseudomonadati</taxon>
        <taxon>Pseudomonadota</taxon>
        <taxon>Gammaproteobacteria</taxon>
        <taxon>Oceanospirillales</taxon>
        <taxon>Saccharospirillaceae</taxon>
        <taxon>Reinekea</taxon>
    </lineage>
</organism>
<dbReference type="GO" id="GO:0046872">
    <property type="term" value="F:metal ion binding"/>
    <property type="evidence" value="ECO:0007669"/>
    <property type="project" value="UniProtKB-KW"/>
</dbReference>
<keyword evidence="14" id="KW-1185">Reference proteome</keyword>
<keyword evidence="2" id="KW-0813">Transport</keyword>
<dbReference type="RefSeq" id="WP_008047287.1">
    <property type="nucleotide sequence ID" value="NZ_CH724153.1"/>
</dbReference>
<keyword evidence="5 11" id="KW-0812">Transmembrane</keyword>
<keyword evidence="4" id="KW-0349">Heme</keyword>
<feature type="transmembrane region" description="Helical" evidence="11">
    <location>
        <begin position="57"/>
        <end position="74"/>
    </location>
</feature>
<comment type="caution">
    <text evidence="13">The sequence shown here is derived from an EMBL/GenBank/DDBJ whole genome shotgun (WGS) entry which is preliminary data.</text>
</comment>
<feature type="transmembrane region" description="Helical" evidence="11">
    <location>
        <begin position="168"/>
        <end position="192"/>
    </location>
</feature>
<dbReference type="AlphaFoldDB" id="A4BH07"/>
<dbReference type="SUPFAM" id="SSF81342">
    <property type="entry name" value="Transmembrane di-heme cytochromes"/>
    <property type="match status" value="1"/>
</dbReference>
<evidence type="ECO:0000256" key="3">
    <source>
        <dbReference type="ARBA" id="ARBA00022475"/>
    </source>
</evidence>
<evidence type="ECO:0000256" key="9">
    <source>
        <dbReference type="ARBA" id="ARBA00023004"/>
    </source>
</evidence>
<evidence type="ECO:0000256" key="10">
    <source>
        <dbReference type="ARBA" id="ARBA00023136"/>
    </source>
</evidence>
<dbReference type="InterPro" id="IPR016174">
    <property type="entry name" value="Di-haem_cyt_TM"/>
</dbReference>
<dbReference type="GO" id="GO:0005886">
    <property type="term" value="C:plasma membrane"/>
    <property type="evidence" value="ECO:0007669"/>
    <property type="project" value="UniProtKB-SubCell"/>
</dbReference>
<keyword evidence="3" id="KW-1003">Cell membrane</keyword>
<evidence type="ECO:0000256" key="7">
    <source>
        <dbReference type="ARBA" id="ARBA00022982"/>
    </source>
</evidence>
<evidence type="ECO:0000313" key="13">
    <source>
        <dbReference type="EMBL" id="EAR08653.1"/>
    </source>
</evidence>
<dbReference type="Pfam" id="PF01292">
    <property type="entry name" value="Ni_hydr_CYTB"/>
    <property type="match status" value="1"/>
</dbReference>
<proteinExistence type="predicted"/>
<keyword evidence="10 11" id="KW-0472">Membrane</keyword>
<keyword evidence="6" id="KW-0479">Metal-binding</keyword>
<dbReference type="InterPro" id="IPR019020">
    <property type="entry name" value="Cyt-c552/DMSO_Rdtase_haem-bd"/>
</dbReference>